<dbReference type="OrthoDB" id="6369810at2759"/>
<keyword evidence="2" id="KW-0675">Receptor</keyword>
<comment type="caution">
    <text evidence="2">The sequence shown here is derived from an EMBL/GenBank/DDBJ whole genome shotgun (WGS) entry which is preliminary data.</text>
</comment>
<sequence length="83" mass="9398">SPPVLPDYREYHLIQHGRNWTEAQAYCRAHFDDLATINSNKGLVTIQNLAQGQLTSTAWIGMYTDRSGFYWSLGNEPLGIVTQ</sequence>
<dbReference type="Proteomes" id="UP000727407">
    <property type="component" value="Unassembled WGS sequence"/>
</dbReference>
<dbReference type="PANTHER" id="PTHR45784">
    <property type="entry name" value="C-TYPE LECTIN DOMAIN FAMILY 20 MEMBER A-RELATED"/>
    <property type="match status" value="1"/>
</dbReference>
<dbReference type="InterPro" id="IPR016187">
    <property type="entry name" value="CTDL_fold"/>
</dbReference>
<gene>
    <name evidence="2" type="ORF">DAT39_019256</name>
</gene>
<dbReference type="Pfam" id="PF00059">
    <property type="entry name" value="Lectin_C"/>
    <property type="match status" value="1"/>
</dbReference>
<dbReference type="Gene3D" id="3.10.100.10">
    <property type="entry name" value="Mannose-Binding Protein A, subunit A"/>
    <property type="match status" value="1"/>
</dbReference>
<protein>
    <submittedName>
        <fullName evidence="2">C-type mannose receptor 2-like</fullName>
    </submittedName>
</protein>
<evidence type="ECO:0000259" key="1">
    <source>
        <dbReference type="PROSITE" id="PS50041"/>
    </source>
</evidence>
<reference evidence="2" key="1">
    <citation type="submission" date="2020-07" db="EMBL/GenBank/DDBJ databases">
        <title>Clarias magur genome sequencing, assembly and annotation.</title>
        <authorList>
            <person name="Kushwaha B."/>
            <person name="Kumar R."/>
            <person name="Das P."/>
            <person name="Joshi C.G."/>
            <person name="Kumar D."/>
            <person name="Nagpure N.S."/>
            <person name="Pandey M."/>
            <person name="Agarwal S."/>
            <person name="Srivastava S."/>
            <person name="Singh M."/>
            <person name="Sahoo L."/>
            <person name="Jayasankar P."/>
            <person name="Meher P.K."/>
            <person name="Koringa P.G."/>
            <person name="Iquebal M.A."/>
            <person name="Das S.P."/>
            <person name="Bit A."/>
            <person name="Patnaik S."/>
            <person name="Patel N."/>
            <person name="Shah T.M."/>
            <person name="Hinsu A."/>
            <person name="Jena J.K."/>
        </authorList>
    </citation>
    <scope>NUCLEOTIDE SEQUENCE</scope>
    <source>
        <strain evidence="2">CIFAMagur01</strain>
        <tissue evidence="2">Testis</tissue>
    </source>
</reference>
<evidence type="ECO:0000313" key="2">
    <source>
        <dbReference type="EMBL" id="KAF5891037.1"/>
    </source>
</evidence>
<organism evidence="2 3">
    <name type="scientific">Clarias magur</name>
    <name type="common">Asian catfish</name>
    <name type="synonym">Macropteronotus magur</name>
    <dbReference type="NCBI Taxonomy" id="1594786"/>
    <lineage>
        <taxon>Eukaryota</taxon>
        <taxon>Metazoa</taxon>
        <taxon>Chordata</taxon>
        <taxon>Craniata</taxon>
        <taxon>Vertebrata</taxon>
        <taxon>Euteleostomi</taxon>
        <taxon>Actinopterygii</taxon>
        <taxon>Neopterygii</taxon>
        <taxon>Teleostei</taxon>
        <taxon>Ostariophysi</taxon>
        <taxon>Siluriformes</taxon>
        <taxon>Clariidae</taxon>
        <taxon>Clarias</taxon>
    </lineage>
</organism>
<dbReference type="InterPro" id="IPR001304">
    <property type="entry name" value="C-type_lectin-like"/>
</dbReference>
<feature type="non-terminal residue" evidence="2">
    <location>
        <position position="1"/>
    </location>
</feature>
<dbReference type="SUPFAM" id="SSF56436">
    <property type="entry name" value="C-type lectin-like"/>
    <property type="match status" value="1"/>
</dbReference>
<proteinExistence type="predicted"/>
<dbReference type="EMBL" id="QNUK01000620">
    <property type="protein sequence ID" value="KAF5891037.1"/>
    <property type="molecule type" value="Genomic_DNA"/>
</dbReference>
<feature type="non-terminal residue" evidence="2">
    <location>
        <position position="83"/>
    </location>
</feature>
<accession>A0A8J4U8R8</accession>
<dbReference type="PROSITE" id="PS50041">
    <property type="entry name" value="C_TYPE_LECTIN_2"/>
    <property type="match status" value="1"/>
</dbReference>
<dbReference type="InterPro" id="IPR016186">
    <property type="entry name" value="C-type_lectin-like/link_sf"/>
</dbReference>
<feature type="domain" description="C-type lectin" evidence="1">
    <location>
        <begin position="11"/>
        <end position="78"/>
    </location>
</feature>
<dbReference type="PANTHER" id="PTHR45784:SF5">
    <property type="entry name" value="C-TYPE LECTIN DOMAIN FAMILY 20 MEMBER A-RELATED"/>
    <property type="match status" value="1"/>
</dbReference>
<name>A0A8J4U8R8_CLAMG</name>
<evidence type="ECO:0000313" key="3">
    <source>
        <dbReference type="Proteomes" id="UP000727407"/>
    </source>
</evidence>
<dbReference type="AlphaFoldDB" id="A0A8J4U8R8"/>
<keyword evidence="3" id="KW-1185">Reference proteome</keyword>